<evidence type="ECO:0000313" key="1">
    <source>
        <dbReference type="EnsemblPlants" id="PGSC0003DMT400063344"/>
    </source>
</evidence>
<reference evidence="2" key="1">
    <citation type="journal article" date="2011" name="Nature">
        <title>Genome sequence and analysis of the tuber crop potato.</title>
        <authorList>
            <consortium name="The Potato Genome Sequencing Consortium"/>
        </authorList>
    </citation>
    <scope>NUCLEOTIDE SEQUENCE [LARGE SCALE GENOMIC DNA]</scope>
    <source>
        <strain evidence="2">cv. DM1-3 516 R44</strain>
    </source>
</reference>
<dbReference type="PaxDb" id="4113-PGSC0003DMT400063344"/>
<dbReference type="AlphaFoldDB" id="M1CAI7"/>
<dbReference type="Gramene" id="PGSC0003DMT400063344">
    <property type="protein sequence ID" value="PGSC0003DMT400063344"/>
    <property type="gene ID" value="PGSC0003DMG400024641"/>
</dbReference>
<sequence>MSGVPSKDQCHPKNLYVHHKKMQFLDKREVTKYTLGLTLKYMHQVSTPNPDVILPEDIVLGVAAALRTEINKALESFLDIASGKELTKFLAVWETRNYG</sequence>
<dbReference type="HOGENOM" id="CLU_2324809_0_0_1"/>
<dbReference type="EnsemblPlants" id="PGSC0003DMT400063344">
    <property type="protein sequence ID" value="PGSC0003DMT400063344"/>
    <property type="gene ID" value="PGSC0003DMG400024641"/>
</dbReference>
<dbReference type="Proteomes" id="UP000011115">
    <property type="component" value="Unassembled WGS sequence"/>
</dbReference>
<reference evidence="1" key="2">
    <citation type="submission" date="2015-06" db="UniProtKB">
        <authorList>
            <consortium name="EnsemblPlants"/>
        </authorList>
    </citation>
    <scope>IDENTIFICATION</scope>
    <source>
        <strain evidence="1">DM1-3 516 R44</strain>
    </source>
</reference>
<keyword evidence="2" id="KW-1185">Reference proteome</keyword>
<proteinExistence type="predicted"/>
<evidence type="ECO:0000313" key="2">
    <source>
        <dbReference type="Proteomes" id="UP000011115"/>
    </source>
</evidence>
<dbReference type="InParanoid" id="M1CAI7"/>
<name>M1CAI7_SOLTU</name>
<protein>
    <submittedName>
        <fullName evidence="1">24 kDa seed maturation protein</fullName>
    </submittedName>
</protein>
<organism evidence="1 2">
    <name type="scientific">Solanum tuberosum</name>
    <name type="common">Potato</name>
    <dbReference type="NCBI Taxonomy" id="4113"/>
    <lineage>
        <taxon>Eukaryota</taxon>
        <taxon>Viridiplantae</taxon>
        <taxon>Streptophyta</taxon>
        <taxon>Embryophyta</taxon>
        <taxon>Tracheophyta</taxon>
        <taxon>Spermatophyta</taxon>
        <taxon>Magnoliopsida</taxon>
        <taxon>eudicotyledons</taxon>
        <taxon>Gunneridae</taxon>
        <taxon>Pentapetalae</taxon>
        <taxon>asterids</taxon>
        <taxon>lamiids</taxon>
        <taxon>Solanales</taxon>
        <taxon>Solanaceae</taxon>
        <taxon>Solanoideae</taxon>
        <taxon>Solaneae</taxon>
        <taxon>Solanum</taxon>
    </lineage>
</organism>
<accession>M1CAI7</accession>